<dbReference type="AlphaFoldDB" id="A0A9W7G013"/>
<proteinExistence type="predicted"/>
<dbReference type="EMBL" id="BRXZ01008374">
    <property type="protein sequence ID" value="GMI25400.1"/>
    <property type="molecule type" value="Genomic_DNA"/>
</dbReference>
<reference evidence="2" key="1">
    <citation type="submission" date="2022-07" db="EMBL/GenBank/DDBJ databases">
        <title>Genome analysis of Parmales, a sister group of diatoms, reveals the evolutionary specialization of diatoms from phago-mixotrophs to photoautotrophs.</title>
        <authorList>
            <person name="Ban H."/>
            <person name="Sato S."/>
            <person name="Yoshikawa S."/>
            <person name="Kazumasa Y."/>
            <person name="Nakamura Y."/>
            <person name="Ichinomiya M."/>
            <person name="Saitoh K."/>
            <person name="Sato N."/>
            <person name="Blanc-Mathieu R."/>
            <person name="Endo H."/>
            <person name="Kuwata A."/>
            <person name="Ogata H."/>
        </authorList>
    </citation>
    <scope>NUCLEOTIDE SEQUENCE</scope>
</reference>
<evidence type="ECO:0000256" key="1">
    <source>
        <dbReference type="SAM" id="MobiDB-lite"/>
    </source>
</evidence>
<feature type="region of interest" description="Disordered" evidence="1">
    <location>
        <begin position="156"/>
        <end position="283"/>
    </location>
</feature>
<dbReference type="Proteomes" id="UP001165082">
    <property type="component" value="Unassembled WGS sequence"/>
</dbReference>
<protein>
    <submittedName>
        <fullName evidence="2">Uncharacterized protein</fullName>
    </submittedName>
</protein>
<feature type="compositionally biased region" description="Polar residues" evidence="1">
    <location>
        <begin position="251"/>
        <end position="260"/>
    </location>
</feature>
<organism evidence="2 3">
    <name type="scientific">Triparma retinervis</name>
    <dbReference type="NCBI Taxonomy" id="2557542"/>
    <lineage>
        <taxon>Eukaryota</taxon>
        <taxon>Sar</taxon>
        <taxon>Stramenopiles</taxon>
        <taxon>Ochrophyta</taxon>
        <taxon>Bolidophyceae</taxon>
        <taxon>Parmales</taxon>
        <taxon>Triparmaceae</taxon>
        <taxon>Triparma</taxon>
    </lineage>
</organism>
<feature type="compositionally biased region" description="Low complexity" evidence="1">
    <location>
        <begin position="185"/>
        <end position="236"/>
    </location>
</feature>
<gene>
    <name evidence="2" type="ORF">TrRE_jg164</name>
</gene>
<feature type="compositionally biased region" description="Basic and acidic residues" evidence="1">
    <location>
        <begin position="156"/>
        <end position="170"/>
    </location>
</feature>
<accession>A0A9W7G013</accession>
<evidence type="ECO:0000313" key="2">
    <source>
        <dbReference type="EMBL" id="GMI25400.1"/>
    </source>
</evidence>
<keyword evidence="3" id="KW-1185">Reference proteome</keyword>
<evidence type="ECO:0000313" key="3">
    <source>
        <dbReference type="Proteomes" id="UP001165082"/>
    </source>
</evidence>
<feature type="compositionally biased region" description="Polar residues" evidence="1">
    <location>
        <begin position="272"/>
        <end position="283"/>
    </location>
</feature>
<sequence>MKLIAKGMKCLDWSFKTSQLKKAQLQLAIEERSVMTFDGVEWFTMRRGGYLGRAFPRIPSKIVDKVEARVEVFIGALLTELDKKTLAEAGDDETLRNGVKVVTARFWTHDSESGDLAVAFLRIVIARMKNSGEGGGGVEQFAVEFEKLYGDKAERDKFDGGKVGEKRKNEGSSGERSSPPQPVRTTTSTSTAATAATTAATAATAATTATATATTTATTITTSSSSGAAINRYAPPSYAPYPPYGSATMHPPQTTPQSMYSLAPPPPGFHDNGQNSSLAEESR</sequence>
<comment type="caution">
    <text evidence="2">The sequence shown here is derived from an EMBL/GenBank/DDBJ whole genome shotgun (WGS) entry which is preliminary data.</text>
</comment>
<name>A0A9W7G013_9STRA</name>